<comment type="caution">
    <text evidence="3">The sequence shown here is derived from an EMBL/GenBank/DDBJ whole genome shotgun (WGS) entry which is preliminary data.</text>
</comment>
<dbReference type="PANTHER" id="PTHR43830:SF3">
    <property type="entry name" value="PROTEIN PSP1"/>
    <property type="match status" value="1"/>
</dbReference>
<feature type="region of interest" description="Disordered" evidence="1">
    <location>
        <begin position="286"/>
        <end position="450"/>
    </location>
</feature>
<dbReference type="PANTHER" id="PTHR43830">
    <property type="entry name" value="PROTEIN PSP1"/>
    <property type="match status" value="1"/>
</dbReference>
<evidence type="ECO:0000313" key="3">
    <source>
        <dbReference type="EMBL" id="RGR69219.1"/>
    </source>
</evidence>
<gene>
    <name evidence="3" type="ORF">DWY25_15130</name>
</gene>
<evidence type="ECO:0000259" key="2">
    <source>
        <dbReference type="PROSITE" id="PS51411"/>
    </source>
</evidence>
<dbReference type="RefSeq" id="WP_117895926.1">
    <property type="nucleotide sequence ID" value="NZ_CABJCV010000024.1"/>
</dbReference>
<dbReference type="Pfam" id="PF04468">
    <property type="entry name" value="PSP1"/>
    <property type="match status" value="1"/>
</dbReference>
<keyword evidence="4" id="KW-1185">Reference proteome</keyword>
<evidence type="ECO:0000313" key="4">
    <source>
        <dbReference type="Proteomes" id="UP000284178"/>
    </source>
</evidence>
<feature type="compositionally biased region" description="Basic and acidic residues" evidence="1">
    <location>
        <begin position="436"/>
        <end position="450"/>
    </location>
</feature>
<sequence>MSENQETVKTEEVKPVPAYRYVVSVRFKNSRKAYSFGTNDETLEYGDYVVVETVRGVEMGEIISNLRDVSMHTQNTPLKPVLRKATRHDREMYAENKDLAKEALARCQEAVARLKLDMNLISCEYTLDRSKIIFVYVADERVDFRELLKELAGIFKCRIELRQIGPRDKAKIIGGLGTCGMETCCSRFMDDFDVVSINMAKNQLLALNIQKLSGQCGKLMCCLKFEDENYKQLRAGLPKMNAQVEYEGKLYRVTSMNVINGTAKLENRENVQFIALSDLMEKGVFRRPEAQNAKNKEKDARSGERKDERRENERKEDRKENDRKESPERRGAESKDAERKAERKDNARKPEEKKPERKDGNKRPADKKPEKKAEERKPEEKRREERKPQENRKQLKPRESVKESKPEGEAKPQEGEGEIRNQERKRPNRRRRHANRKEGQPKNEAGEDQK</sequence>
<dbReference type="AlphaFoldDB" id="A0A412FM34"/>
<evidence type="ECO:0000256" key="1">
    <source>
        <dbReference type="SAM" id="MobiDB-lite"/>
    </source>
</evidence>
<reference evidence="3 4" key="1">
    <citation type="submission" date="2018-08" db="EMBL/GenBank/DDBJ databases">
        <title>A genome reference for cultivated species of the human gut microbiota.</title>
        <authorList>
            <person name="Zou Y."/>
            <person name="Xue W."/>
            <person name="Luo G."/>
        </authorList>
    </citation>
    <scope>NUCLEOTIDE SEQUENCE [LARGE SCALE GENOMIC DNA]</scope>
    <source>
        <strain evidence="3 4">AF24-29</strain>
    </source>
</reference>
<dbReference type="EMBL" id="QRUP01000024">
    <property type="protein sequence ID" value="RGR69219.1"/>
    <property type="molecule type" value="Genomic_DNA"/>
</dbReference>
<feature type="compositionally biased region" description="Basic residues" evidence="1">
    <location>
        <begin position="426"/>
        <end position="435"/>
    </location>
</feature>
<feature type="compositionally biased region" description="Basic and acidic residues" evidence="1">
    <location>
        <begin position="286"/>
        <end position="425"/>
    </location>
</feature>
<dbReference type="GO" id="GO:0005737">
    <property type="term" value="C:cytoplasm"/>
    <property type="evidence" value="ECO:0007669"/>
    <property type="project" value="TreeGrafter"/>
</dbReference>
<dbReference type="Proteomes" id="UP000284178">
    <property type="component" value="Unassembled WGS sequence"/>
</dbReference>
<organism evidence="3 4">
    <name type="scientific">Holdemania filiformis</name>
    <dbReference type="NCBI Taxonomy" id="61171"/>
    <lineage>
        <taxon>Bacteria</taxon>
        <taxon>Bacillati</taxon>
        <taxon>Bacillota</taxon>
        <taxon>Erysipelotrichia</taxon>
        <taxon>Erysipelotrichales</taxon>
        <taxon>Erysipelotrichaceae</taxon>
        <taxon>Holdemania</taxon>
    </lineage>
</organism>
<feature type="domain" description="PSP1 C-terminal" evidence="2">
    <location>
        <begin position="79"/>
        <end position="164"/>
    </location>
</feature>
<protein>
    <recommendedName>
        <fullName evidence="2">PSP1 C-terminal domain-containing protein</fullName>
    </recommendedName>
</protein>
<accession>A0A412FM34</accession>
<name>A0A412FM34_9FIRM</name>
<dbReference type="GeneID" id="83016732"/>
<proteinExistence type="predicted"/>
<dbReference type="NCBIfam" id="NF041131">
    <property type="entry name" value="RicT_YaaT_fam"/>
    <property type="match status" value="1"/>
</dbReference>
<dbReference type="InterPro" id="IPR047767">
    <property type="entry name" value="PSP1-like"/>
</dbReference>
<dbReference type="PROSITE" id="PS51411">
    <property type="entry name" value="PSP1_C"/>
    <property type="match status" value="1"/>
</dbReference>
<dbReference type="InterPro" id="IPR007557">
    <property type="entry name" value="PSP1_C"/>
</dbReference>